<dbReference type="AlphaFoldDB" id="C0DX55"/>
<gene>
    <name evidence="2" type="ORF">EIKCOROL_01958</name>
</gene>
<accession>C0DX55</accession>
<evidence type="ECO:0000256" key="1">
    <source>
        <dbReference type="SAM" id="Phobius"/>
    </source>
</evidence>
<organism evidence="2 3">
    <name type="scientific">Eikenella corrodens ATCC 23834</name>
    <dbReference type="NCBI Taxonomy" id="546274"/>
    <lineage>
        <taxon>Bacteria</taxon>
        <taxon>Pseudomonadati</taxon>
        <taxon>Pseudomonadota</taxon>
        <taxon>Betaproteobacteria</taxon>
        <taxon>Neisseriales</taxon>
        <taxon>Neisseriaceae</taxon>
        <taxon>Eikenella</taxon>
    </lineage>
</organism>
<feature type="transmembrane region" description="Helical" evidence="1">
    <location>
        <begin position="58"/>
        <end position="86"/>
    </location>
</feature>
<sequence>MQTQDHVGGRFHQLGLQRNIQILDDFLCRGDVALATSAFAVALAVVLAAVAAGAAFVAFAALIVALAIAAFAATLLVFCRAAGVVSNAFGDVSRLAGGLQLIVFSRGYLNVAVFALAAALARIGLLFGSGFLCQLLRCAVVQSFGIVGILLARRAAVAVLAALLAAVAAVAVLRGFAAIAAVAPVIGCRGFGRFGFAAAEQFGKPGADTGQQAGLGRLLHHGGGAAVFDAFYGGLRFHRFGLAADFQGLAVVFFGDFDLFVAGFGIVVHIVGAHAGDIVVRIFQMGVGNHQDGHVQPLLQAEQLGAFFVEQEGGHVHRHLGVHFFGVVLHRFFLDDAQHVQGGGFDAADHAGAGAARAGHVAAFAQGGAQALAGKLKQAEAGKFAHLHAGAVFPQRVAQGVFHIALMLGVFHVDEVDHDQAAQVAQAHLAGHFFGGFHIGLEGGFFDVGTAGGAGGVYVYGNQGFGVVDYDGAAGGQAHGAREGAFDLVLDLEAGEEWDVVVVVFELAHVVRHHIAHELLHLVEHFAVVDEDFADVGAVVVADGTDEQGALHK</sequence>
<name>C0DX55_EIKCO</name>
<feature type="transmembrane region" description="Helical" evidence="1">
    <location>
        <begin position="159"/>
        <end position="183"/>
    </location>
</feature>
<dbReference type="HOGENOM" id="CLU_492391_0_0_4"/>
<feature type="transmembrane region" description="Helical" evidence="1">
    <location>
        <begin position="134"/>
        <end position="152"/>
    </location>
</feature>
<reference evidence="2 3" key="1">
    <citation type="submission" date="2009-01" db="EMBL/GenBank/DDBJ databases">
        <authorList>
            <person name="Fulton L."/>
            <person name="Clifton S."/>
            <person name="Chinwalla A.T."/>
            <person name="Mitreva M."/>
            <person name="Sodergren E."/>
            <person name="Weinstock G."/>
            <person name="Clifton S."/>
            <person name="Dooling D.J."/>
            <person name="Fulton B."/>
            <person name="Minx P."/>
            <person name="Pepin K.H."/>
            <person name="Johnson M."/>
            <person name="Bhonagiri V."/>
            <person name="Nash W.E."/>
            <person name="Mardis E.R."/>
            <person name="Wilson R.K."/>
        </authorList>
    </citation>
    <scope>NUCLEOTIDE SEQUENCE [LARGE SCALE GENOMIC DNA]</scope>
    <source>
        <strain evidence="2 3">ATCC 23834</strain>
    </source>
</reference>
<keyword evidence="1" id="KW-1133">Transmembrane helix</keyword>
<dbReference type="EMBL" id="ACEA01000042">
    <property type="protein sequence ID" value="EEG23370.1"/>
    <property type="molecule type" value="Genomic_DNA"/>
</dbReference>
<dbReference type="Proteomes" id="UP000005837">
    <property type="component" value="Unassembled WGS sequence"/>
</dbReference>
<feature type="transmembrane region" description="Helical" evidence="1">
    <location>
        <begin position="107"/>
        <end position="128"/>
    </location>
</feature>
<protein>
    <submittedName>
        <fullName evidence="2">Uncharacterized protein</fullName>
    </submittedName>
</protein>
<keyword evidence="1" id="KW-0812">Transmembrane</keyword>
<proteinExistence type="predicted"/>
<evidence type="ECO:0000313" key="3">
    <source>
        <dbReference type="Proteomes" id="UP000005837"/>
    </source>
</evidence>
<feature type="transmembrane region" description="Helical" evidence="1">
    <location>
        <begin position="32"/>
        <end position="52"/>
    </location>
</feature>
<keyword evidence="1" id="KW-0472">Membrane</keyword>
<evidence type="ECO:0000313" key="2">
    <source>
        <dbReference type="EMBL" id="EEG23370.1"/>
    </source>
</evidence>
<dbReference type="eggNOG" id="ENOG5032UTN">
    <property type="taxonomic scope" value="Bacteria"/>
</dbReference>
<dbReference type="AntiFam" id="ANF00132">
    <property type="entry name" value="Shadow ORF (opposite rne)"/>
</dbReference>
<comment type="caution">
    <text evidence="2">The sequence shown here is derived from an EMBL/GenBank/DDBJ whole genome shotgun (WGS) entry which is preliminary data.</text>
</comment>